<evidence type="ECO:0000256" key="6">
    <source>
        <dbReference type="ARBA" id="ARBA00022777"/>
    </source>
</evidence>
<evidence type="ECO:0000256" key="12">
    <source>
        <dbReference type="SAM" id="MobiDB-lite"/>
    </source>
</evidence>
<keyword evidence="15" id="KW-1185">Reference proteome</keyword>
<dbReference type="InterPro" id="IPR017441">
    <property type="entry name" value="Protein_kinase_ATP_BS"/>
</dbReference>
<comment type="catalytic activity">
    <reaction evidence="10">
        <text>L-tyrosyl-[protein] + ATP = O-phospho-L-tyrosyl-[protein] + ADP + H(+)</text>
        <dbReference type="Rhea" id="RHEA:10596"/>
        <dbReference type="Rhea" id="RHEA-COMP:10136"/>
        <dbReference type="Rhea" id="RHEA-COMP:20101"/>
        <dbReference type="ChEBI" id="CHEBI:15378"/>
        <dbReference type="ChEBI" id="CHEBI:30616"/>
        <dbReference type="ChEBI" id="CHEBI:46858"/>
        <dbReference type="ChEBI" id="CHEBI:61978"/>
        <dbReference type="ChEBI" id="CHEBI:456216"/>
        <dbReference type="EC" id="2.7.12.1"/>
    </reaction>
</comment>
<dbReference type="Gene3D" id="3.30.200.20">
    <property type="entry name" value="Phosphorylase Kinase, domain 1"/>
    <property type="match status" value="1"/>
</dbReference>
<dbReference type="PROSITE" id="PS00107">
    <property type="entry name" value="PROTEIN_KINASE_ATP"/>
    <property type="match status" value="1"/>
</dbReference>
<keyword evidence="7 11" id="KW-0067">ATP-binding</keyword>
<evidence type="ECO:0000256" key="11">
    <source>
        <dbReference type="PROSITE-ProRule" id="PRU10141"/>
    </source>
</evidence>
<evidence type="ECO:0000259" key="13">
    <source>
        <dbReference type="PROSITE" id="PS50011"/>
    </source>
</evidence>
<evidence type="ECO:0000256" key="3">
    <source>
        <dbReference type="ARBA" id="ARBA00022527"/>
    </source>
</evidence>
<evidence type="ECO:0000256" key="5">
    <source>
        <dbReference type="ARBA" id="ARBA00022741"/>
    </source>
</evidence>
<evidence type="ECO:0000256" key="4">
    <source>
        <dbReference type="ARBA" id="ARBA00022679"/>
    </source>
</evidence>
<dbReference type="InterPro" id="IPR050494">
    <property type="entry name" value="Ser_Thr_dual-spec_kinase"/>
</dbReference>
<protein>
    <recommendedName>
        <fullName evidence="2">dual-specificity kinase</fullName>
        <ecNumber evidence="2">2.7.12.1</ecNumber>
    </recommendedName>
</protein>
<evidence type="ECO:0000313" key="15">
    <source>
        <dbReference type="Proteomes" id="UP001158576"/>
    </source>
</evidence>
<proteinExistence type="inferred from homology"/>
<dbReference type="CDD" id="cd14226">
    <property type="entry name" value="PKc_DYRK1"/>
    <property type="match status" value="1"/>
</dbReference>
<dbReference type="Pfam" id="PF00069">
    <property type="entry name" value="Pkinase"/>
    <property type="match status" value="1"/>
</dbReference>
<dbReference type="PROSITE" id="PS00108">
    <property type="entry name" value="PROTEIN_KINASE_ST"/>
    <property type="match status" value="1"/>
</dbReference>
<dbReference type="Proteomes" id="UP001158576">
    <property type="component" value="Chromosome PAR"/>
</dbReference>
<evidence type="ECO:0000256" key="2">
    <source>
        <dbReference type="ARBA" id="ARBA00013203"/>
    </source>
</evidence>
<dbReference type="InterPro" id="IPR000719">
    <property type="entry name" value="Prot_kinase_dom"/>
</dbReference>
<keyword evidence="5 11" id="KW-0547">Nucleotide-binding</keyword>
<evidence type="ECO:0000256" key="10">
    <source>
        <dbReference type="ARBA" id="ARBA00051680"/>
    </source>
</evidence>
<evidence type="ECO:0000256" key="9">
    <source>
        <dbReference type="ARBA" id="ARBA00049308"/>
    </source>
</evidence>
<gene>
    <name evidence="14" type="ORF">OKIOD_LOCUS3112</name>
</gene>
<dbReference type="InterPro" id="IPR011009">
    <property type="entry name" value="Kinase-like_dom_sf"/>
</dbReference>
<dbReference type="PROSITE" id="PS50011">
    <property type="entry name" value="PROTEIN_KINASE_DOM"/>
    <property type="match status" value="1"/>
</dbReference>
<evidence type="ECO:0000256" key="1">
    <source>
        <dbReference type="ARBA" id="ARBA00008867"/>
    </source>
</evidence>
<comment type="catalytic activity">
    <reaction evidence="8">
        <text>L-seryl-[protein] + ATP = O-phospho-L-seryl-[protein] + ADP + H(+)</text>
        <dbReference type="Rhea" id="RHEA:17989"/>
        <dbReference type="Rhea" id="RHEA-COMP:9863"/>
        <dbReference type="Rhea" id="RHEA-COMP:11604"/>
        <dbReference type="ChEBI" id="CHEBI:15378"/>
        <dbReference type="ChEBI" id="CHEBI:29999"/>
        <dbReference type="ChEBI" id="CHEBI:30616"/>
        <dbReference type="ChEBI" id="CHEBI:83421"/>
        <dbReference type="ChEBI" id="CHEBI:456216"/>
        <dbReference type="EC" id="2.7.12.1"/>
    </reaction>
</comment>
<feature type="region of interest" description="Disordered" evidence="12">
    <location>
        <begin position="49"/>
        <end position="74"/>
    </location>
</feature>
<feature type="binding site" evidence="11">
    <location>
        <position position="135"/>
    </location>
    <ligand>
        <name>ATP</name>
        <dbReference type="ChEBI" id="CHEBI:30616"/>
    </ligand>
</feature>
<dbReference type="Gene3D" id="1.10.510.10">
    <property type="entry name" value="Transferase(Phosphotransferase) domain 1"/>
    <property type="match status" value="1"/>
</dbReference>
<keyword evidence="3" id="KW-0723">Serine/threonine-protein kinase</keyword>
<name>A0ABN7RWY4_OIKDI</name>
<organism evidence="14 15">
    <name type="scientific">Oikopleura dioica</name>
    <name type="common">Tunicate</name>
    <dbReference type="NCBI Taxonomy" id="34765"/>
    <lineage>
        <taxon>Eukaryota</taxon>
        <taxon>Metazoa</taxon>
        <taxon>Chordata</taxon>
        <taxon>Tunicata</taxon>
        <taxon>Appendicularia</taxon>
        <taxon>Copelata</taxon>
        <taxon>Oikopleuridae</taxon>
        <taxon>Oikopleura</taxon>
    </lineage>
</organism>
<evidence type="ECO:0000256" key="8">
    <source>
        <dbReference type="ARBA" id="ARBA00049003"/>
    </source>
</evidence>
<sequence length="512" mass="59203">MDVEMSRTNEKVHSLALSDTRKRPFAEGPLRKLSVDLINTYKRINEKYYARKRKSKQDTQPGTSGVGFTNPPSKRVTIRGQQLNEGYDDERHDLIIREKEKWENRYEIECVLGKGSFGQVVKAIDLETNEDVAIKVIKNKPAFFKQAKVEIRLLELLNKKQAEEPDTKFHIVKLKRHFMFRSHLCLVFERLSYNLYELLRQTRFHGVSLNLTRKFAQQLCTSLLQLYREDIQIIHCDLKPENILLVNPKRSEIKIIDFGSSCQVGEKIYSYIQSRFYRSPEVLLGLPYDMKIDMWSLGCILVEMHCGEPIFSGQNEEDQMMKIVEVLGIPPNSMIERSPRAREKYFEQKNGHWVTKRFPNKSYVAPGHRRLEDILGVETGGPGGRRAKEAGHGATEYRKFLDLLKRMLQYDPVKRCKPFDALRSPFFNVPSSHTPTTTSQFQRVPHHPVNIVSTTAPTTVAAPQQPIMTEQTIHRVAPPPVTMVAHSGYEQHSSQHILLRHDVRCSTFSSNW</sequence>
<evidence type="ECO:0000256" key="7">
    <source>
        <dbReference type="ARBA" id="ARBA00022840"/>
    </source>
</evidence>
<dbReference type="PANTHER" id="PTHR24058:SF28">
    <property type="entry name" value="SERINE_THREONINE-PROTEIN KINASE MINIBRAIN"/>
    <property type="match status" value="1"/>
</dbReference>
<comment type="catalytic activity">
    <reaction evidence="9">
        <text>L-threonyl-[protein] + ATP = O-phospho-L-threonyl-[protein] + ADP + H(+)</text>
        <dbReference type="Rhea" id="RHEA:46608"/>
        <dbReference type="Rhea" id="RHEA-COMP:11060"/>
        <dbReference type="Rhea" id="RHEA-COMP:11605"/>
        <dbReference type="ChEBI" id="CHEBI:15378"/>
        <dbReference type="ChEBI" id="CHEBI:30013"/>
        <dbReference type="ChEBI" id="CHEBI:30616"/>
        <dbReference type="ChEBI" id="CHEBI:61977"/>
        <dbReference type="ChEBI" id="CHEBI:456216"/>
        <dbReference type="EC" id="2.7.12.1"/>
    </reaction>
</comment>
<comment type="similarity">
    <text evidence="1">Belongs to the protein kinase superfamily. CMGC Ser/Thr protein kinase family. MNB/DYRK subfamily.</text>
</comment>
<keyword evidence="4" id="KW-0808">Transferase</keyword>
<feature type="domain" description="Protein kinase" evidence="13">
    <location>
        <begin position="106"/>
        <end position="427"/>
    </location>
</feature>
<dbReference type="SUPFAM" id="SSF56112">
    <property type="entry name" value="Protein kinase-like (PK-like)"/>
    <property type="match status" value="1"/>
</dbReference>
<dbReference type="InterPro" id="IPR044131">
    <property type="entry name" value="PKc_DYR1A/1B"/>
</dbReference>
<dbReference type="InterPro" id="IPR008271">
    <property type="entry name" value="Ser/Thr_kinase_AS"/>
</dbReference>
<dbReference type="EC" id="2.7.12.1" evidence="2"/>
<dbReference type="PANTHER" id="PTHR24058">
    <property type="entry name" value="DUAL SPECIFICITY PROTEIN KINASE"/>
    <property type="match status" value="1"/>
</dbReference>
<keyword evidence="6" id="KW-0418">Kinase</keyword>
<feature type="compositionally biased region" description="Polar residues" evidence="12">
    <location>
        <begin position="58"/>
        <end position="72"/>
    </location>
</feature>
<dbReference type="EMBL" id="OU015568">
    <property type="protein sequence ID" value="CAG5087478.1"/>
    <property type="molecule type" value="Genomic_DNA"/>
</dbReference>
<reference evidence="14 15" key="1">
    <citation type="submission" date="2021-04" db="EMBL/GenBank/DDBJ databases">
        <authorList>
            <person name="Bliznina A."/>
        </authorList>
    </citation>
    <scope>NUCLEOTIDE SEQUENCE [LARGE SCALE GENOMIC DNA]</scope>
</reference>
<dbReference type="SMART" id="SM00220">
    <property type="entry name" value="S_TKc"/>
    <property type="match status" value="1"/>
</dbReference>
<evidence type="ECO:0000313" key="14">
    <source>
        <dbReference type="EMBL" id="CAG5087478.1"/>
    </source>
</evidence>
<accession>A0ABN7RWY4</accession>